<dbReference type="GO" id="GO:0005737">
    <property type="term" value="C:cytoplasm"/>
    <property type="evidence" value="ECO:0007669"/>
    <property type="project" value="UniProtKB-SubCell"/>
</dbReference>
<comment type="caution">
    <text evidence="7">The sequence shown here is derived from an EMBL/GenBank/DDBJ whole genome shotgun (WGS) entry which is preliminary data.</text>
</comment>
<protein>
    <recommendedName>
        <fullName evidence="6">Cell shape-determining protein MreB</fullName>
    </recommendedName>
</protein>
<dbReference type="GO" id="GO:0000902">
    <property type="term" value="P:cell morphogenesis"/>
    <property type="evidence" value="ECO:0007669"/>
    <property type="project" value="InterPro"/>
</dbReference>
<organism evidence="7 8">
    <name type="scientific">Anaerococcus lactolyticus S7-1-13</name>
    <dbReference type="NCBI Taxonomy" id="1284686"/>
    <lineage>
        <taxon>Bacteria</taxon>
        <taxon>Bacillati</taxon>
        <taxon>Bacillota</taxon>
        <taxon>Tissierellia</taxon>
        <taxon>Tissierellales</taxon>
        <taxon>Peptoniphilaceae</taxon>
        <taxon>Anaerococcus</taxon>
    </lineage>
</organism>
<comment type="function">
    <text evidence="6">Forms membrane-associated dynamic filaments that are essential for cell shape determination. Acts by regulating cell wall synthesis and cell elongation, and thus cell shape. A feedback loop between cell geometry and MreB localization may maintain elongated cell shape by targeting cell wall growth to regions of negative cell wall curvature.</text>
</comment>
<evidence type="ECO:0000256" key="5">
    <source>
        <dbReference type="ARBA" id="ARBA00023458"/>
    </source>
</evidence>
<comment type="subunit">
    <text evidence="6">Forms polymers.</text>
</comment>
<dbReference type="PANTHER" id="PTHR42749:SF1">
    <property type="entry name" value="CELL SHAPE-DETERMINING PROTEIN MREB"/>
    <property type="match status" value="1"/>
</dbReference>
<comment type="caution">
    <text evidence="6">Lacks conserved residue(s) required for the propagation of feature annotation.</text>
</comment>
<comment type="subcellular location">
    <subcellularLocation>
        <location evidence="6">Cytoplasm</location>
    </subcellularLocation>
    <text evidence="6">Membrane-associated.</text>
</comment>
<dbReference type="SUPFAM" id="SSF53067">
    <property type="entry name" value="Actin-like ATPase domain"/>
    <property type="match status" value="2"/>
</dbReference>
<evidence type="ECO:0000256" key="2">
    <source>
        <dbReference type="ARBA" id="ARBA00022741"/>
    </source>
</evidence>
<evidence type="ECO:0000313" key="7">
    <source>
        <dbReference type="EMBL" id="KGF03568.1"/>
    </source>
</evidence>
<feature type="binding site" evidence="6">
    <location>
        <begin position="160"/>
        <end position="162"/>
    </location>
    <ligand>
        <name>ATP</name>
        <dbReference type="ChEBI" id="CHEBI:30616"/>
    </ligand>
</feature>
<gene>
    <name evidence="6" type="primary">mreB</name>
    <name evidence="7" type="ORF">HMPREF1630_07135</name>
</gene>
<dbReference type="GO" id="GO:0008360">
    <property type="term" value="P:regulation of cell shape"/>
    <property type="evidence" value="ECO:0007669"/>
    <property type="project" value="UniProtKB-UniRule"/>
</dbReference>
<dbReference type="OrthoDB" id="9768127at2"/>
<dbReference type="Gene3D" id="3.30.420.40">
    <property type="match status" value="2"/>
</dbReference>
<keyword evidence="2 6" id="KW-0547">Nucleotide-binding</keyword>
<dbReference type="InterPro" id="IPR056546">
    <property type="entry name" value="MreB_MamK-like"/>
</dbReference>
<keyword evidence="1 6" id="KW-0963">Cytoplasm</keyword>
<dbReference type="CDD" id="cd10225">
    <property type="entry name" value="ASKHA_NBD_MreB-like"/>
    <property type="match status" value="1"/>
</dbReference>
<sequence length="336" mass="36594">MKFKMIATDFAIDLGTSNILVYKKGEGLIINEPSSLVLDENHTKVIAVGQQAKDMLGKTHEDIQVVKPIKNGVITDFNLTEAMLNYFFDKVNVGFSLIQPRVVIVIPSGITDIQKRAVEDAALHAGSRDIILVDESLACAYGMNLAPNEPKGILLINMGAGTSQVAVISLNGIVVSSTINKGGDYLDEKIVDYFREEKSLEIGKNTAEEVKIKLASLKVKDGNNEMEVNGKDLNDSRPNTVKVLSSELVSCILPFADEVCEMVLATLEKTPPEISSDIKKNGFALSGSLSQLSGLAEYIEKKIGLKSYRSEDPSKDAILGAGQILEDPDKFLQYRK</sequence>
<dbReference type="RefSeq" id="WP_037328328.1">
    <property type="nucleotide sequence ID" value="NZ_JRMW01000038.1"/>
</dbReference>
<dbReference type="eggNOG" id="COG1077">
    <property type="taxonomic scope" value="Bacteria"/>
</dbReference>
<dbReference type="EMBL" id="JRMW01000038">
    <property type="protein sequence ID" value="KGF03568.1"/>
    <property type="molecule type" value="Genomic_DNA"/>
</dbReference>
<dbReference type="PANTHER" id="PTHR42749">
    <property type="entry name" value="CELL SHAPE-DETERMINING PROTEIN MREB"/>
    <property type="match status" value="1"/>
</dbReference>
<evidence type="ECO:0000256" key="3">
    <source>
        <dbReference type="ARBA" id="ARBA00022840"/>
    </source>
</evidence>
<dbReference type="Proteomes" id="UP000029579">
    <property type="component" value="Unassembled WGS sequence"/>
</dbReference>
<dbReference type="Pfam" id="PF06723">
    <property type="entry name" value="MreB_Mbl"/>
    <property type="match status" value="1"/>
</dbReference>
<evidence type="ECO:0000256" key="1">
    <source>
        <dbReference type="ARBA" id="ARBA00022490"/>
    </source>
</evidence>
<evidence type="ECO:0000256" key="4">
    <source>
        <dbReference type="ARBA" id="ARBA00022960"/>
    </source>
</evidence>
<dbReference type="InterPro" id="IPR004753">
    <property type="entry name" value="MreB"/>
</dbReference>
<name>A0A095X145_9FIRM</name>
<accession>A0A095X145</accession>
<dbReference type="PRINTS" id="PR01652">
    <property type="entry name" value="SHAPEPROTEIN"/>
</dbReference>
<feature type="binding site" evidence="6">
    <location>
        <begin position="208"/>
        <end position="211"/>
    </location>
    <ligand>
        <name>ATP</name>
        <dbReference type="ChEBI" id="CHEBI:30616"/>
    </ligand>
</feature>
<reference evidence="7 8" key="1">
    <citation type="submission" date="2014-07" db="EMBL/GenBank/DDBJ databases">
        <authorList>
            <person name="McCorrison J."/>
            <person name="Sanka R."/>
            <person name="Torralba M."/>
            <person name="Gillis M."/>
            <person name="Haft D.H."/>
            <person name="Methe B."/>
            <person name="Sutton G."/>
            <person name="Nelson K.E."/>
        </authorList>
    </citation>
    <scope>NUCLEOTIDE SEQUENCE [LARGE SCALE GENOMIC DNA]</scope>
    <source>
        <strain evidence="7 8">S7-1-13</strain>
    </source>
</reference>
<keyword evidence="3 6" id="KW-0067">ATP-binding</keyword>
<dbReference type="HAMAP" id="MF_02207">
    <property type="entry name" value="MreB"/>
    <property type="match status" value="1"/>
</dbReference>
<dbReference type="InterPro" id="IPR043129">
    <property type="entry name" value="ATPase_NBD"/>
</dbReference>
<keyword evidence="4 6" id="KW-0133">Cell shape</keyword>
<comment type="similarity">
    <text evidence="5 6">Belongs to the FtsA/MreB family.</text>
</comment>
<dbReference type="NCBIfam" id="NF010539">
    <property type="entry name" value="PRK13927.1"/>
    <property type="match status" value="1"/>
</dbReference>
<dbReference type="GO" id="GO:0005524">
    <property type="term" value="F:ATP binding"/>
    <property type="evidence" value="ECO:0007669"/>
    <property type="project" value="UniProtKB-KW"/>
</dbReference>
<dbReference type="AlphaFoldDB" id="A0A095X145"/>
<proteinExistence type="inferred from homology"/>
<evidence type="ECO:0000256" key="6">
    <source>
        <dbReference type="HAMAP-Rule" id="MF_02207"/>
    </source>
</evidence>
<evidence type="ECO:0000313" key="8">
    <source>
        <dbReference type="Proteomes" id="UP000029579"/>
    </source>
</evidence>